<comment type="caution">
    <text evidence="3">The sequence shown here is derived from an EMBL/GenBank/DDBJ whole genome shotgun (WGS) entry which is preliminary data.</text>
</comment>
<gene>
    <name evidence="3" type="ORF">CAL20_19810</name>
</gene>
<keyword evidence="2" id="KW-0040">ANK repeat</keyword>
<dbReference type="InterPro" id="IPR050745">
    <property type="entry name" value="Multifunctional_regulatory"/>
</dbReference>
<name>A0A261TUS9_9BORD</name>
<dbReference type="Gene3D" id="1.25.40.20">
    <property type="entry name" value="Ankyrin repeat-containing domain"/>
    <property type="match status" value="2"/>
</dbReference>
<accession>A0A261TUS9</accession>
<dbReference type="Proteomes" id="UP000216885">
    <property type="component" value="Unassembled WGS sequence"/>
</dbReference>
<sequence length="806" mass="86452">MHSKFQPSPNLSPINGSQDLALRLNAQTPAPESDALRALKTNDAVALKALIDRGSLNVADGLFDNGQNCLHAAIKLGSISIALYLAQTSHALPGDLINSRDSTGHTPLMYAIDTPTDNVELADALINAGASDDRTHMLMYAAAKGHTKTAERLISAGAAASDALRMVIQDNCMSDVTKAGAVKLLRSLGADASDALVMAITKSRMPETRAMRAPEWAGPLSWTDPPSAMDYTAADDDLRALRTLSLLGAKGSDALTSAVIGDKTGLSKRLILGGADVTTALINLVKDARDNADQLARKLLFIEKGTQRKHAVPSGRMMTVLMLSLAKSKNTSAMTALSKAVNVRTLVWDELLNHETIYAVRAVIASLKKPEKIVNDYALERDLSTTTKFLNAGVKMFTSPGACHYWGHRTHKDRLPEAKLLIAAGVPWSALPKEHTSLSTGDAQRQLILNKQTNNRIQSSPPDKRMELLLSAAEREDVVDVALVLDKGVDRIAALQKLSQDRNLRGIRTLIKGGMSATEAFIDRVKATDMNTAQDLAKAISSLRKPVATLALIELLARGDEDTARTIIPAFTDGVQALIEATLSHDRNLAKRLIALGADGPTALLNLIQTNNYETAGRLVAWGVDIHTTLMLTYREIDSIGTSVQKKAIAAVRSALIISGADSSIALLRAADSNNLFAARRVMRADVSTGEKALLQLIAMPVGTKTRATLTFLQLSGVQIDEVMMMWAEEGKTSQLKGLIASGVPTVGPLMDLCKKRDRLSAQTLISAGADYITAMRTLQISNETEAITVLGLALTYARDRAKTAH</sequence>
<keyword evidence="4" id="KW-1185">Reference proteome</keyword>
<dbReference type="PANTHER" id="PTHR24189:SF50">
    <property type="entry name" value="ANKYRIN REPEAT AND SOCS BOX PROTEIN 2"/>
    <property type="match status" value="1"/>
</dbReference>
<dbReference type="InterPro" id="IPR002110">
    <property type="entry name" value="Ankyrin_rpt"/>
</dbReference>
<evidence type="ECO:0000313" key="4">
    <source>
        <dbReference type="Proteomes" id="UP000216885"/>
    </source>
</evidence>
<dbReference type="EMBL" id="NEVQ01000020">
    <property type="protein sequence ID" value="OZI52912.1"/>
    <property type="molecule type" value="Genomic_DNA"/>
</dbReference>
<dbReference type="SUPFAM" id="SSF48403">
    <property type="entry name" value="Ankyrin repeat"/>
    <property type="match status" value="1"/>
</dbReference>
<keyword evidence="1" id="KW-0677">Repeat</keyword>
<reference evidence="3 4" key="1">
    <citation type="submission" date="2017-05" db="EMBL/GenBank/DDBJ databases">
        <title>Complete and WGS of Bordetella genogroups.</title>
        <authorList>
            <person name="Spilker T."/>
            <person name="LiPuma J."/>
        </authorList>
    </citation>
    <scope>NUCLEOTIDE SEQUENCE [LARGE SCALE GENOMIC DNA]</scope>
    <source>
        <strain evidence="3 4">AU9919</strain>
    </source>
</reference>
<dbReference type="SMART" id="SM00248">
    <property type="entry name" value="ANK"/>
    <property type="match status" value="5"/>
</dbReference>
<dbReference type="AlphaFoldDB" id="A0A261TUS9"/>
<evidence type="ECO:0000256" key="1">
    <source>
        <dbReference type="ARBA" id="ARBA00022737"/>
    </source>
</evidence>
<organism evidence="3 4">
    <name type="scientific">Bordetella genomosp. 4</name>
    <dbReference type="NCBI Taxonomy" id="463044"/>
    <lineage>
        <taxon>Bacteria</taxon>
        <taxon>Pseudomonadati</taxon>
        <taxon>Pseudomonadota</taxon>
        <taxon>Betaproteobacteria</taxon>
        <taxon>Burkholderiales</taxon>
        <taxon>Alcaligenaceae</taxon>
        <taxon>Bordetella</taxon>
    </lineage>
</organism>
<proteinExistence type="predicted"/>
<evidence type="ECO:0000256" key="2">
    <source>
        <dbReference type="ARBA" id="ARBA00023043"/>
    </source>
</evidence>
<dbReference type="PANTHER" id="PTHR24189">
    <property type="entry name" value="MYOTROPHIN"/>
    <property type="match status" value="1"/>
</dbReference>
<dbReference type="RefSeq" id="WP_094838752.1">
    <property type="nucleotide sequence ID" value="NZ_NEVQ01000020.1"/>
</dbReference>
<evidence type="ECO:0000313" key="3">
    <source>
        <dbReference type="EMBL" id="OZI52912.1"/>
    </source>
</evidence>
<dbReference type="Pfam" id="PF12796">
    <property type="entry name" value="Ank_2"/>
    <property type="match status" value="1"/>
</dbReference>
<dbReference type="InterPro" id="IPR036770">
    <property type="entry name" value="Ankyrin_rpt-contain_sf"/>
</dbReference>
<protein>
    <submittedName>
        <fullName evidence="3">Uncharacterized protein</fullName>
    </submittedName>
</protein>